<comment type="caution">
    <text evidence="1">The sequence shown here is derived from an EMBL/GenBank/DDBJ whole genome shotgun (WGS) entry which is preliminary data.</text>
</comment>
<sequence>MHVRGQTTIVRGHATLARLSEAVRGVSVHSLGHTSDSLGYAPRELAHLGYRWTVVDFSGTLSQTPIPIIIIAAIRVPPAMDATQLDTNTKLMHMYDADRTCYLAVLGTAPDYQGDMFVGALGVSPKHASHVLTAALLEAHSRGSKRAATIFSDFEEGTTDFVHGRHGFTASSFYFKQGWDIMAPALILRWPLQHKLHFVSLKERSEANLNDFCASRANNFDLISIDLEACAERLRQRKNTCLAALMQVEARLRDDKEYRPKEDERYMLARHMLDGSAPSTKRMTFSGRYKGAVDNYLNPREQHKLVCQTKRFFDKFDKGELSIKNFFRLELEA</sequence>
<dbReference type="Proteomes" id="UP000660262">
    <property type="component" value="Unassembled WGS sequence"/>
</dbReference>
<organism evidence="1 2">
    <name type="scientific">Pycnococcus provasolii</name>
    <dbReference type="NCBI Taxonomy" id="41880"/>
    <lineage>
        <taxon>Eukaryota</taxon>
        <taxon>Viridiplantae</taxon>
        <taxon>Chlorophyta</taxon>
        <taxon>Pseudoscourfieldiophyceae</taxon>
        <taxon>Pseudoscourfieldiales</taxon>
        <taxon>Pycnococcaceae</taxon>
        <taxon>Pycnococcus</taxon>
    </lineage>
</organism>
<gene>
    <name evidence="1" type="ORF">PPROV_000596200</name>
</gene>
<accession>A0A830HN65</accession>
<name>A0A830HN65_9CHLO</name>
<dbReference type="AlphaFoldDB" id="A0A830HN65"/>
<reference evidence="1" key="1">
    <citation type="submission" date="2020-10" db="EMBL/GenBank/DDBJ databases">
        <title>Unveiling of a novel bifunctional photoreceptor, Dualchrome1, isolated from a cosmopolitan green alga.</title>
        <authorList>
            <person name="Suzuki S."/>
            <person name="Kawachi M."/>
        </authorList>
    </citation>
    <scope>NUCLEOTIDE SEQUENCE</scope>
    <source>
        <strain evidence="1">NIES 2893</strain>
    </source>
</reference>
<protein>
    <submittedName>
        <fullName evidence="1">Uncharacterized protein</fullName>
    </submittedName>
</protein>
<keyword evidence="2" id="KW-1185">Reference proteome</keyword>
<proteinExistence type="predicted"/>
<evidence type="ECO:0000313" key="1">
    <source>
        <dbReference type="EMBL" id="GHP07220.1"/>
    </source>
</evidence>
<dbReference type="EMBL" id="BNJQ01000015">
    <property type="protein sequence ID" value="GHP07220.1"/>
    <property type="molecule type" value="Genomic_DNA"/>
</dbReference>
<evidence type="ECO:0000313" key="2">
    <source>
        <dbReference type="Proteomes" id="UP000660262"/>
    </source>
</evidence>